<organism evidence="1 2">
    <name type="scientific">Hyaloscypha bicolor E</name>
    <dbReference type="NCBI Taxonomy" id="1095630"/>
    <lineage>
        <taxon>Eukaryota</taxon>
        <taxon>Fungi</taxon>
        <taxon>Dikarya</taxon>
        <taxon>Ascomycota</taxon>
        <taxon>Pezizomycotina</taxon>
        <taxon>Leotiomycetes</taxon>
        <taxon>Helotiales</taxon>
        <taxon>Hyaloscyphaceae</taxon>
        <taxon>Hyaloscypha</taxon>
        <taxon>Hyaloscypha bicolor</taxon>
    </lineage>
</organism>
<dbReference type="OrthoDB" id="10625176at2759"/>
<gene>
    <name evidence="1" type="ORF">K444DRAFT_621068</name>
</gene>
<protein>
    <submittedName>
        <fullName evidence="1">Uncharacterized protein</fullName>
    </submittedName>
</protein>
<dbReference type="RefSeq" id="XP_024728845.1">
    <property type="nucleotide sequence ID" value="XM_024881825.1"/>
</dbReference>
<dbReference type="GeneID" id="36589902"/>
<dbReference type="AlphaFoldDB" id="A0A2J6SME5"/>
<proteinExistence type="predicted"/>
<evidence type="ECO:0000313" key="1">
    <source>
        <dbReference type="EMBL" id="PMD51941.1"/>
    </source>
</evidence>
<evidence type="ECO:0000313" key="2">
    <source>
        <dbReference type="Proteomes" id="UP000235371"/>
    </source>
</evidence>
<reference evidence="1 2" key="1">
    <citation type="submission" date="2016-04" db="EMBL/GenBank/DDBJ databases">
        <title>A degradative enzymes factory behind the ericoid mycorrhizal symbiosis.</title>
        <authorList>
            <consortium name="DOE Joint Genome Institute"/>
            <person name="Martino E."/>
            <person name="Morin E."/>
            <person name="Grelet G."/>
            <person name="Kuo A."/>
            <person name="Kohler A."/>
            <person name="Daghino S."/>
            <person name="Barry K."/>
            <person name="Choi C."/>
            <person name="Cichocki N."/>
            <person name="Clum A."/>
            <person name="Copeland A."/>
            <person name="Hainaut M."/>
            <person name="Haridas S."/>
            <person name="Labutti K."/>
            <person name="Lindquist E."/>
            <person name="Lipzen A."/>
            <person name="Khouja H.-R."/>
            <person name="Murat C."/>
            <person name="Ohm R."/>
            <person name="Olson A."/>
            <person name="Spatafora J."/>
            <person name="Veneault-Fourrey C."/>
            <person name="Henrissat B."/>
            <person name="Grigoriev I."/>
            <person name="Martin F."/>
            <person name="Perotto S."/>
        </authorList>
    </citation>
    <scope>NUCLEOTIDE SEQUENCE [LARGE SCALE GENOMIC DNA]</scope>
    <source>
        <strain evidence="1 2">E</strain>
    </source>
</reference>
<sequence>MLVSNFQLSLMNLVLHVMRHSFKSQFILGTVRLALSLHPYRRPVSGWHWYLDERRMPRGKLDRTSKFELGYCSGSLLVGASLSWPTTGFASVKLHPNTVDSRLAKYNQQVASHLKPPFQGPMTEGSFTATGMASPCKPVWAPVDLIAHPPFLKSLLLRRNSIEARWPGSKRVWCRLFAFPPSAPHRAPLSAPLPSFHYCIVHSVL</sequence>
<dbReference type="EMBL" id="KZ613912">
    <property type="protein sequence ID" value="PMD51941.1"/>
    <property type="molecule type" value="Genomic_DNA"/>
</dbReference>
<dbReference type="Proteomes" id="UP000235371">
    <property type="component" value="Unassembled WGS sequence"/>
</dbReference>
<keyword evidence="2" id="KW-1185">Reference proteome</keyword>
<accession>A0A2J6SME5</accession>
<dbReference type="InParanoid" id="A0A2J6SME5"/>
<name>A0A2J6SME5_9HELO</name>